<proteinExistence type="predicted"/>
<feature type="domain" description="Ysc84 actin-binding" evidence="2">
    <location>
        <begin position="121"/>
        <end position="242"/>
    </location>
</feature>
<name>A0A545TGH3_9PROT</name>
<comment type="caution">
    <text evidence="3">The sequence shown here is derived from an EMBL/GenBank/DDBJ whole genome shotgun (WGS) entry which is preliminary data.</text>
</comment>
<protein>
    <submittedName>
        <fullName evidence="3">Lipid-binding SYLF domain-containing protein</fullName>
    </submittedName>
</protein>
<accession>A0A545TGH3</accession>
<evidence type="ECO:0000313" key="4">
    <source>
        <dbReference type="Proteomes" id="UP000315252"/>
    </source>
</evidence>
<keyword evidence="4" id="KW-1185">Reference proteome</keyword>
<dbReference type="OrthoDB" id="9782434at2"/>
<dbReference type="PANTHER" id="PTHR15629:SF2">
    <property type="entry name" value="SH3 DOMAIN-CONTAINING YSC84-LIKE PROTEIN 1"/>
    <property type="match status" value="1"/>
</dbReference>
<evidence type="ECO:0000256" key="1">
    <source>
        <dbReference type="SAM" id="MobiDB-lite"/>
    </source>
</evidence>
<reference evidence="3 4" key="1">
    <citation type="submission" date="2019-06" db="EMBL/GenBank/DDBJ databases">
        <title>Whole genome sequence for Rhodospirillaceae sp. R148.</title>
        <authorList>
            <person name="Wang G."/>
        </authorList>
    </citation>
    <scope>NUCLEOTIDE SEQUENCE [LARGE SCALE GENOMIC DNA]</scope>
    <source>
        <strain evidence="3 4">R148</strain>
    </source>
</reference>
<gene>
    <name evidence="3" type="ORF">FKG95_22125</name>
</gene>
<dbReference type="GO" id="GO:0035091">
    <property type="term" value="F:phosphatidylinositol binding"/>
    <property type="evidence" value="ECO:0007669"/>
    <property type="project" value="TreeGrafter"/>
</dbReference>
<feature type="region of interest" description="Disordered" evidence="1">
    <location>
        <begin position="242"/>
        <end position="286"/>
    </location>
</feature>
<dbReference type="Proteomes" id="UP000315252">
    <property type="component" value="Unassembled WGS sequence"/>
</dbReference>
<dbReference type="InterPro" id="IPR051702">
    <property type="entry name" value="SH3_domain_YSC84-like"/>
</dbReference>
<dbReference type="EMBL" id="VHSH01000008">
    <property type="protein sequence ID" value="TQV76329.1"/>
    <property type="molecule type" value="Genomic_DNA"/>
</dbReference>
<dbReference type="AlphaFoldDB" id="A0A545TGH3"/>
<sequence>MTALTLSNLQASSLFKSLYRRILAVAALIGIALGTTTGSAVQAASSGEELVAKSRFTIERLLSDPEFFNLKRYIEQSRGVLIIPELVKGGFIVGGEGGSGVLMVKGSDGTWSSPAFYTLAAGSIGLQIGGQVSEVVFTLMNDGAVNSMLGDEFKLGADASVAVGPIGAGLEASTTTNLNQDIYAFSKSVGLFGGGALEGAKIFERVEWNEGYYGKGATPKAIVFERRFSNPDADRLRAALASTAAPAAQTAPAPQTQNAPATQAAPTPLTTPAQPAQPAIQAEPLQ</sequence>
<evidence type="ECO:0000259" key="2">
    <source>
        <dbReference type="Pfam" id="PF04366"/>
    </source>
</evidence>
<dbReference type="RefSeq" id="WP_142898592.1">
    <property type="nucleotide sequence ID" value="NZ_ML660059.1"/>
</dbReference>
<organism evidence="3 4">
    <name type="scientific">Denitrobaculum tricleocarpae</name>
    <dbReference type="NCBI Taxonomy" id="2591009"/>
    <lineage>
        <taxon>Bacteria</taxon>
        <taxon>Pseudomonadati</taxon>
        <taxon>Pseudomonadota</taxon>
        <taxon>Alphaproteobacteria</taxon>
        <taxon>Rhodospirillales</taxon>
        <taxon>Rhodospirillaceae</taxon>
        <taxon>Denitrobaculum</taxon>
    </lineage>
</organism>
<dbReference type="Pfam" id="PF04366">
    <property type="entry name" value="Ysc84"/>
    <property type="match status" value="1"/>
</dbReference>
<dbReference type="CDD" id="cd11524">
    <property type="entry name" value="SYLF"/>
    <property type="match status" value="1"/>
</dbReference>
<dbReference type="InterPro" id="IPR007461">
    <property type="entry name" value="Ysc84_actin-binding"/>
</dbReference>
<evidence type="ECO:0000313" key="3">
    <source>
        <dbReference type="EMBL" id="TQV76329.1"/>
    </source>
</evidence>
<dbReference type="PANTHER" id="PTHR15629">
    <property type="entry name" value="SH3YL1 PROTEIN"/>
    <property type="match status" value="1"/>
</dbReference>